<feature type="region of interest" description="Disordered" evidence="1">
    <location>
        <begin position="47"/>
        <end position="68"/>
    </location>
</feature>
<dbReference type="HOGENOM" id="CLU_143608_0_0_1"/>
<reference evidence="3" key="1">
    <citation type="journal article" date="2012" name="Nat. Genet.">
        <title>Lifestyle transitions in plant pathogenic Colletotrichum fungi deciphered by genome and transcriptome analyses.</title>
        <authorList>
            <person name="O'Connell R.J."/>
            <person name="Thon M.R."/>
            <person name="Hacquard S."/>
            <person name="Amyotte S.G."/>
            <person name="Kleemann J."/>
            <person name="Torres M.F."/>
            <person name="Damm U."/>
            <person name="Buiate E.A."/>
            <person name="Epstein L."/>
            <person name="Alkan N."/>
            <person name="Altmueller J."/>
            <person name="Alvarado-Balderrama L."/>
            <person name="Bauser C.A."/>
            <person name="Becker C."/>
            <person name="Birren B.W."/>
            <person name="Chen Z."/>
            <person name="Choi J."/>
            <person name="Crouch J.A."/>
            <person name="Duvick J.P."/>
            <person name="Farman M.A."/>
            <person name="Gan P."/>
            <person name="Heiman D."/>
            <person name="Henrissat B."/>
            <person name="Howard R.J."/>
            <person name="Kabbage M."/>
            <person name="Koch C."/>
            <person name="Kracher B."/>
            <person name="Kubo Y."/>
            <person name="Law A.D."/>
            <person name="Lebrun M.-H."/>
            <person name="Lee Y.-H."/>
            <person name="Miyara I."/>
            <person name="Moore N."/>
            <person name="Neumann U."/>
            <person name="Nordstroem K."/>
            <person name="Panaccione D.G."/>
            <person name="Panstruga R."/>
            <person name="Place M."/>
            <person name="Proctor R.H."/>
            <person name="Prusky D."/>
            <person name="Rech G."/>
            <person name="Reinhardt R."/>
            <person name="Rollins J.A."/>
            <person name="Rounsley S."/>
            <person name="Schardl C.L."/>
            <person name="Schwartz D.C."/>
            <person name="Shenoy N."/>
            <person name="Shirasu K."/>
            <person name="Sikhakolli U.R."/>
            <person name="Stueber K."/>
            <person name="Sukno S.A."/>
            <person name="Sweigard J.A."/>
            <person name="Takano Y."/>
            <person name="Takahara H."/>
            <person name="Trail F."/>
            <person name="van der Does H.C."/>
            <person name="Voll L.M."/>
            <person name="Will I."/>
            <person name="Young S."/>
            <person name="Zeng Q."/>
            <person name="Zhang J."/>
            <person name="Zhou S."/>
            <person name="Dickman M.B."/>
            <person name="Schulze-Lefert P."/>
            <person name="Ver Loren van Themaat E."/>
            <person name="Ma L.-J."/>
            <person name="Vaillancourt L.J."/>
        </authorList>
    </citation>
    <scope>NUCLEOTIDE SEQUENCE [LARGE SCALE GENOMIC DNA]</scope>
    <source>
        <strain evidence="3">IMI 349063</strain>
    </source>
</reference>
<dbReference type="PANTHER" id="PTHR37449">
    <property type="match status" value="1"/>
</dbReference>
<evidence type="ECO:0000313" key="3">
    <source>
        <dbReference type="Proteomes" id="UP000007174"/>
    </source>
</evidence>
<organism evidence="2 3">
    <name type="scientific">Colletotrichum higginsianum (strain IMI 349063)</name>
    <name type="common">Crucifer anthracnose fungus</name>
    <dbReference type="NCBI Taxonomy" id="759273"/>
    <lineage>
        <taxon>Eukaryota</taxon>
        <taxon>Fungi</taxon>
        <taxon>Dikarya</taxon>
        <taxon>Ascomycota</taxon>
        <taxon>Pezizomycotina</taxon>
        <taxon>Sordariomycetes</taxon>
        <taxon>Hypocreomycetidae</taxon>
        <taxon>Glomerellales</taxon>
        <taxon>Glomerellaceae</taxon>
        <taxon>Colletotrichum</taxon>
        <taxon>Colletotrichum destructivum species complex</taxon>
    </lineage>
</organism>
<protein>
    <submittedName>
        <fullName evidence="2">Cell division control protein 48</fullName>
    </submittedName>
</protein>
<evidence type="ECO:0000256" key="1">
    <source>
        <dbReference type="SAM" id="MobiDB-lite"/>
    </source>
</evidence>
<dbReference type="PANTHER" id="PTHR37449:SF1">
    <property type="entry name" value="OS02G0159950 PROTEIN"/>
    <property type="match status" value="1"/>
</dbReference>
<dbReference type="Proteomes" id="UP000007174">
    <property type="component" value="Unassembled WGS sequence"/>
</dbReference>
<dbReference type="GO" id="GO:0051301">
    <property type="term" value="P:cell division"/>
    <property type="evidence" value="ECO:0007669"/>
    <property type="project" value="UniProtKB-KW"/>
</dbReference>
<name>H1VY79_COLHI</name>
<accession>H1VY79</accession>
<keyword evidence="2" id="KW-0131">Cell cycle</keyword>
<evidence type="ECO:0000313" key="2">
    <source>
        <dbReference type="EMBL" id="CCF45191.1"/>
    </source>
</evidence>
<dbReference type="EMBL" id="CACQ02007512">
    <property type="protein sequence ID" value="CCF45191.1"/>
    <property type="molecule type" value="Genomic_DNA"/>
</dbReference>
<sequence length="126" mass="13396">MRESRRPGRHRAGSSCSGLLVAPMTKTFFFEVIPSISVEGWLTTRSEAPPASPMDPPRALAMESNSSRKTIQGAAARALSKMSRMLLSDSPNHMLRSSGPLTEMKLAAHSLATALANIVLPVPGGP</sequence>
<gene>
    <name evidence="2" type="ORF">CH063_03535</name>
</gene>
<dbReference type="eggNOG" id="ENOG502SANV">
    <property type="taxonomic scope" value="Eukaryota"/>
</dbReference>
<keyword evidence="2" id="KW-0132">Cell division</keyword>
<proteinExistence type="predicted"/>
<dbReference type="AlphaFoldDB" id="H1VY79"/>